<keyword evidence="1" id="KW-0472">Membrane</keyword>
<feature type="chain" id="PRO_5039928638" description="Transmembrane protein" evidence="2">
    <location>
        <begin position="32"/>
        <end position="69"/>
    </location>
</feature>
<accession>A0A9I9DTN6</accession>
<keyword evidence="1" id="KW-1133">Transmembrane helix</keyword>
<evidence type="ECO:0000256" key="2">
    <source>
        <dbReference type="SAM" id="SignalP"/>
    </source>
</evidence>
<proteinExistence type="predicted"/>
<sequence>MASSMRFPHLVVVAVVLVLAMVSIEMKKVDSIEDELAPMPAMAAGLAFPSSVAFGFNFVVPLLLCVFGV</sequence>
<dbReference type="EnsemblPlants" id="MELO3C023967.2.1">
    <property type="protein sequence ID" value="MELO3C023967.2.1"/>
    <property type="gene ID" value="MELO3C023967.2"/>
</dbReference>
<evidence type="ECO:0000256" key="1">
    <source>
        <dbReference type="SAM" id="Phobius"/>
    </source>
</evidence>
<name>A0A9I9DTN6_CUCME</name>
<reference evidence="3" key="1">
    <citation type="submission" date="2023-03" db="UniProtKB">
        <authorList>
            <consortium name="EnsemblPlants"/>
        </authorList>
    </citation>
    <scope>IDENTIFICATION</scope>
</reference>
<evidence type="ECO:0008006" key="4">
    <source>
        <dbReference type="Google" id="ProtNLM"/>
    </source>
</evidence>
<keyword evidence="2" id="KW-0732">Signal</keyword>
<dbReference type="Gramene" id="MELO3C023967.2.1">
    <property type="protein sequence ID" value="MELO3C023967.2.1"/>
    <property type="gene ID" value="MELO3C023967.2"/>
</dbReference>
<organism evidence="3">
    <name type="scientific">Cucumis melo</name>
    <name type="common">Muskmelon</name>
    <dbReference type="NCBI Taxonomy" id="3656"/>
    <lineage>
        <taxon>Eukaryota</taxon>
        <taxon>Viridiplantae</taxon>
        <taxon>Streptophyta</taxon>
        <taxon>Embryophyta</taxon>
        <taxon>Tracheophyta</taxon>
        <taxon>Spermatophyta</taxon>
        <taxon>Magnoliopsida</taxon>
        <taxon>eudicotyledons</taxon>
        <taxon>Gunneridae</taxon>
        <taxon>Pentapetalae</taxon>
        <taxon>rosids</taxon>
        <taxon>fabids</taxon>
        <taxon>Cucurbitales</taxon>
        <taxon>Cucurbitaceae</taxon>
        <taxon>Benincaseae</taxon>
        <taxon>Cucumis</taxon>
    </lineage>
</organism>
<evidence type="ECO:0000313" key="3">
    <source>
        <dbReference type="EnsemblPlants" id="MELO3C023967.2.1"/>
    </source>
</evidence>
<dbReference type="AlphaFoldDB" id="A0A9I9DTN6"/>
<feature type="transmembrane region" description="Helical" evidence="1">
    <location>
        <begin position="42"/>
        <end position="67"/>
    </location>
</feature>
<keyword evidence="1" id="KW-0812">Transmembrane</keyword>
<protein>
    <recommendedName>
        <fullName evidence="4">Transmembrane protein</fullName>
    </recommendedName>
</protein>
<feature type="signal peptide" evidence="2">
    <location>
        <begin position="1"/>
        <end position="31"/>
    </location>
</feature>